<dbReference type="PANTHER" id="PTHR37168:SF1">
    <property type="entry name" value="CRISPR-ASSOCIATED EXONUCLEASE CAS4"/>
    <property type="match status" value="1"/>
</dbReference>
<keyword evidence="5 9" id="KW-0408">Iron</keyword>
<name>A0A4Q5LTS1_9BACT</name>
<dbReference type="AlphaFoldDB" id="A0A4Q5LTS1"/>
<keyword evidence="8 9" id="KW-0464">Manganese</keyword>
<evidence type="ECO:0000256" key="9">
    <source>
        <dbReference type="RuleBase" id="RU365022"/>
    </source>
</evidence>
<keyword evidence="12" id="KW-1185">Reference proteome</keyword>
<reference evidence="11 12" key="1">
    <citation type="submission" date="2019-02" db="EMBL/GenBank/DDBJ databases">
        <title>Bacterial novel species Emticicia sp. 17J42-9 isolated from soil.</title>
        <authorList>
            <person name="Jung H.-Y."/>
        </authorList>
    </citation>
    <scope>NUCLEOTIDE SEQUENCE [LARGE SCALE GENOMIC DNA]</scope>
    <source>
        <strain evidence="11 12">17J42-9</strain>
    </source>
</reference>
<dbReference type="OrthoDB" id="9794720at2"/>
<evidence type="ECO:0000313" key="11">
    <source>
        <dbReference type="EMBL" id="RYU92869.1"/>
    </source>
</evidence>
<comment type="similarity">
    <text evidence="9">Belongs to the CRISPR-associated exonuclease Cas4 family.</text>
</comment>
<evidence type="ECO:0000256" key="8">
    <source>
        <dbReference type="ARBA" id="ARBA00023211"/>
    </source>
</evidence>
<evidence type="ECO:0000313" key="12">
    <source>
        <dbReference type="Proteomes" id="UP000293162"/>
    </source>
</evidence>
<keyword evidence="2 9" id="KW-0479">Metal-binding</keyword>
<accession>A0A4Q5LTS1</accession>
<proteinExistence type="inferred from homology"/>
<evidence type="ECO:0000256" key="1">
    <source>
        <dbReference type="ARBA" id="ARBA00022722"/>
    </source>
</evidence>
<dbReference type="GO" id="GO:0046872">
    <property type="term" value="F:metal ion binding"/>
    <property type="evidence" value="ECO:0007669"/>
    <property type="project" value="UniProtKB-KW"/>
</dbReference>
<evidence type="ECO:0000256" key="7">
    <source>
        <dbReference type="ARBA" id="ARBA00023118"/>
    </source>
</evidence>
<dbReference type="GO" id="GO:0004527">
    <property type="term" value="F:exonuclease activity"/>
    <property type="evidence" value="ECO:0007669"/>
    <property type="project" value="UniProtKB-KW"/>
</dbReference>
<evidence type="ECO:0000256" key="2">
    <source>
        <dbReference type="ARBA" id="ARBA00022723"/>
    </source>
</evidence>
<dbReference type="PANTHER" id="PTHR37168">
    <property type="entry name" value="CRISPR-ASSOCIATED EXONUCLEASE CAS4"/>
    <property type="match status" value="1"/>
</dbReference>
<dbReference type="InterPro" id="IPR013343">
    <property type="entry name" value="CRISPR-assoc_prot_Cas4"/>
</dbReference>
<dbReference type="GO" id="GO:0051536">
    <property type="term" value="F:iron-sulfur cluster binding"/>
    <property type="evidence" value="ECO:0007669"/>
    <property type="project" value="UniProtKB-KW"/>
</dbReference>
<evidence type="ECO:0000256" key="5">
    <source>
        <dbReference type="ARBA" id="ARBA00023004"/>
    </source>
</evidence>
<dbReference type="EMBL" id="SEWF01000068">
    <property type="protein sequence ID" value="RYU92869.1"/>
    <property type="molecule type" value="Genomic_DNA"/>
</dbReference>
<evidence type="ECO:0000256" key="3">
    <source>
        <dbReference type="ARBA" id="ARBA00022801"/>
    </source>
</evidence>
<dbReference type="InterPro" id="IPR022765">
    <property type="entry name" value="Dna2/Cas4_DUF83"/>
</dbReference>
<keyword evidence="6 9" id="KW-0411">Iron-sulfur</keyword>
<sequence>MPITATLINYLMLCRRKVWLHAHGIRMEHTSEVVAEGRLIGLESYPQRAERWTEIEVSGTLPHPNANPVELAAKIDFFDPHLGIVHEVKKSAAKEQAHIAQVQFYLYVLRLNGIRAEYGLIEYPKLRITERVDLTTDDQQQLENQILRAHGILQQEGCPERLPVSQCRSCSFFEFCWVGEE</sequence>
<keyword evidence="7 9" id="KW-0051">Antiviral defense</keyword>
<dbReference type="GO" id="GO:0051607">
    <property type="term" value="P:defense response to virus"/>
    <property type="evidence" value="ECO:0007669"/>
    <property type="project" value="UniProtKB-KW"/>
</dbReference>
<evidence type="ECO:0000256" key="4">
    <source>
        <dbReference type="ARBA" id="ARBA00022839"/>
    </source>
</evidence>
<comment type="cofactor">
    <cofactor evidence="9">
        <name>iron-sulfur cluster</name>
        <dbReference type="ChEBI" id="CHEBI:30408"/>
    </cofactor>
</comment>
<keyword evidence="4 9" id="KW-0269">Exonuclease</keyword>
<gene>
    <name evidence="11" type="primary">cas4</name>
    <name evidence="11" type="ORF">EWM59_25035</name>
</gene>
<organism evidence="11 12">
    <name type="scientific">Emticicia agri</name>
    <dbReference type="NCBI Taxonomy" id="2492393"/>
    <lineage>
        <taxon>Bacteria</taxon>
        <taxon>Pseudomonadati</taxon>
        <taxon>Bacteroidota</taxon>
        <taxon>Cytophagia</taxon>
        <taxon>Cytophagales</taxon>
        <taxon>Leadbetterellaceae</taxon>
        <taxon>Emticicia</taxon>
    </lineage>
</organism>
<keyword evidence="1 9" id="KW-0540">Nuclease</keyword>
<dbReference type="InterPro" id="IPR011604">
    <property type="entry name" value="PDDEXK-like_dom_sf"/>
</dbReference>
<keyword evidence="3 9" id="KW-0378">Hydrolase</keyword>
<feature type="domain" description="DUF83" evidence="10">
    <location>
        <begin position="5"/>
        <end position="177"/>
    </location>
</feature>
<evidence type="ECO:0000259" key="10">
    <source>
        <dbReference type="Pfam" id="PF01930"/>
    </source>
</evidence>
<dbReference type="Proteomes" id="UP000293162">
    <property type="component" value="Unassembled WGS sequence"/>
</dbReference>
<dbReference type="Pfam" id="PF01930">
    <property type="entry name" value="Cas_Cas4"/>
    <property type="match status" value="1"/>
</dbReference>
<comment type="function">
    <text evidence="9">CRISPR (clustered regularly interspaced short palindromic repeat) is an adaptive immune system that provides protection against mobile genetic elements (viruses, transposable elements and conjugative plasmids). CRISPR clusters contain sequences complementary to antecedent mobile elements and target invading nucleic acids. CRISPR clusters are transcribed and processed into CRISPR RNA (crRNA).</text>
</comment>
<dbReference type="RefSeq" id="WP_130023978.1">
    <property type="nucleotide sequence ID" value="NZ_SEWF01000068.1"/>
</dbReference>
<dbReference type="EC" id="3.1.12.1" evidence="9"/>
<dbReference type="Gene3D" id="3.90.320.10">
    <property type="match status" value="1"/>
</dbReference>
<comment type="cofactor">
    <cofactor evidence="9">
        <name>Mg(2+)</name>
        <dbReference type="ChEBI" id="CHEBI:18420"/>
    </cofactor>
    <cofactor evidence="9">
        <name>Mn(2+)</name>
        <dbReference type="ChEBI" id="CHEBI:29035"/>
    </cofactor>
    <text evidence="9">Mg(2+) or Mn(2+) required for ssDNA cleavage activity.</text>
</comment>
<dbReference type="NCBIfam" id="TIGR00372">
    <property type="entry name" value="cas4"/>
    <property type="match status" value="1"/>
</dbReference>
<evidence type="ECO:0000256" key="6">
    <source>
        <dbReference type="ARBA" id="ARBA00023014"/>
    </source>
</evidence>
<protein>
    <recommendedName>
        <fullName evidence="9">CRISPR-associated exonuclease Cas4</fullName>
        <ecNumber evidence="9">3.1.12.1</ecNumber>
    </recommendedName>
</protein>
<comment type="caution">
    <text evidence="11">The sequence shown here is derived from an EMBL/GenBank/DDBJ whole genome shotgun (WGS) entry which is preliminary data.</text>
</comment>